<evidence type="ECO:0000259" key="3">
    <source>
        <dbReference type="PROSITE" id="PS51444"/>
    </source>
</evidence>
<dbReference type="GO" id="GO:0003779">
    <property type="term" value="F:actin binding"/>
    <property type="evidence" value="ECO:0007669"/>
    <property type="project" value="InterPro"/>
</dbReference>
<accession>A0AAD7UHA9</accession>
<feature type="region of interest" description="Disordered" evidence="1">
    <location>
        <begin position="457"/>
        <end position="478"/>
    </location>
</feature>
<dbReference type="SMART" id="SM00498">
    <property type="entry name" value="FH2"/>
    <property type="match status" value="1"/>
</dbReference>
<evidence type="ECO:0000259" key="2">
    <source>
        <dbReference type="PROSITE" id="PS50003"/>
    </source>
</evidence>
<dbReference type="EMBL" id="JAQMWT010000280">
    <property type="protein sequence ID" value="KAJ8606325.1"/>
    <property type="molecule type" value="Genomic_DNA"/>
</dbReference>
<gene>
    <name evidence="4" type="ORF">CTAYLR_010374</name>
</gene>
<dbReference type="Gene3D" id="1.25.10.10">
    <property type="entry name" value="Leucine-rich Repeat Variant"/>
    <property type="match status" value="1"/>
</dbReference>
<organism evidence="4 5">
    <name type="scientific">Chrysophaeum taylorii</name>
    <dbReference type="NCBI Taxonomy" id="2483200"/>
    <lineage>
        <taxon>Eukaryota</taxon>
        <taxon>Sar</taxon>
        <taxon>Stramenopiles</taxon>
        <taxon>Ochrophyta</taxon>
        <taxon>Pelagophyceae</taxon>
        <taxon>Pelagomonadales</taxon>
        <taxon>Pelagomonadaceae</taxon>
        <taxon>Chrysophaeum</taxon>
    </lineage>
</organism>
<dbReference type="Gene3D" id="2.30.29.30">
    <property type="entry name" value="Pleckstrin-homology domain (PH domain)/Phosphotyrosine-binding domain (PTB)"/>
    <property type="match status" value="1"/>
</dbReference>
<comment type="caution">
    <text evidence="4">The sequence shown here is derived from an EMBL/GenBank/DDBJ whole genome shotgun (WGS) entry which is preliminary data.</text>
</comment>
<dbReference type="InterPro" id="IPR019309">
    <property type="entry name" value="WASHC3"/>
</dbReference>
<dbReference type="AlphaFoldDB" id="A0AAD7UHA9"/>
<feature type="domain" description="FH2" evidence="3">
    <location>
        <begin position="769"/>
        <end position="1220"/>
    </location>
</feature>
<dbReference type="Pfam" id="PF10152">
    <property type="entry name" value="CCDC53"/>
    <property type="match status" value="1"/>
</dbReference>
<dbReference type="Pfam" id="PF02181">
    <property type="entry name" value="FH2"/>
    <property type="match status" value="1"/>
</dbReference>
<dbReference type="SMART" id="SM00233">
    <property type="entry name" value="PH"/>
    <property type="match status" value="1"/>
</dbReference>
<dbReference type="SUPFAM" id="SSF50729">
    <property type="entry name" value="PH domain-like"/>
    <property type="match status" value="1"/>
</dbReference>
<feature type="compositionally biased region" description="Low complexity" evidence="1">
    <location>
        <begin position="702"/>
        <end position="711"/>
    </location>
</feature>
<feature type="compositionally biased region" description="Acidic residues" evidence="1">
    <location>
        <begin position="1101"/>
        <end position="1110"/>
    </location>
</feature>
<dbReference type="PROSITE" id="PS51444">
    <property type="entry name" value="FH2"/>
    <property type="match status" value="1"/>
</dbReference>
<dbReference type="SUPFAM" id="SSF101447">
    <property type="entry name" value="Formin homology 2 domain (FH2 domain)"/>
    <property type="match status" value="1"/>
</dbReference>
<dbReference type="InterPro" id="IPR001849">
    <property type="entry name" value="PH_domain"/>
</dbReference>
<dbReference type="Pfam" id="PF06371">
    <property type="entry name" value="Drf_GBD"/>
    <property type="match status" value="1"/>
</dbReference>
<dbReference type="InterPro" id="IPR010473">
    <property type="entry name" value="GTPase-bd"/>
</dbReference>
<dbReference type="InterPro" id="IPR015425">
    <property type="entry name" value="FH2_Formin"/>
</dbReference>
<dbReference type="GO" id="GO:0031267">
    <property type="term" value="F:small GTPase binding"/>
    <property type="evidence" value="ECO:0007669"/>
    <property type="project" value="InterPro"/>
</dbReference>
<dbReference type="GO" id="GO:0071203">
    <property type="term" value="C:WASH complex"/>
    <property type="evidence" value="ECO:0007669"/>
    <property type="project" value="InterPro"/>
</dbReference>
<evidence type="ECO:0008006" key="6">
    <source>
        <dbReference type="Google" id="ProtNLM"/>
    </source>
</evidence>
<dbReference type="Proteomes" id="UP001230188">
    <property type="component" value="Unassembled WGS sequence"/>
</dbReference>
<evidence type="ECO:0000313" key="4">
    <source>
        <dbReference type="EMBL" id="KAJ8606325.1"/>
    </source>
</evidence>
<evidence type="ECO:0000313" key="5">
    <source>
        <dbReference type="Proteomes" id="UP001230188"/>
    </source>
</evidence>
<dbReference type="SUPFAM" id="SSF48371">
    <property type="entry name" value="ARM repeat"/>
    <property type="match status" value="1"/>
</dbReference>
<evidence type="ECO:0000256" key="1">
    <source>
        <dbReference type="SAM" id="MobiDB-lite"/>
    </source>
</evidence>
<sequence length="1264" mass="135464">MSESVYIKFKATEARPSDAEVEELFDKVLTALLVPEQAQTSLRANETIEGKWRLVQMNAQLLDTGGRSATFAADDIALLEQLKQQASRPSLRDVEELSKRLATGSRGLLQGFYSQGGLGILAKMLWARVDRDAYTELDSVLCVAIFSCVKVVMNHRKGLEKATSFQALLRAIVAASIHDPVSLTGAPVAAIGLELLAVAAHFGAADRVSAALVAEDDHDVLDPFSRLRAQVLDAGSSSSSVSKGVGAAVLTLANELVCAERDTVKRCTLRACAAPLFRRMRFDDDSVSRTKVDAARRAAEMEGELVTTKQSNVAQTIGKLVRTQRTKRRDFTLRGTRLSWASADADVGRGTPRQPSKRRLTMPPSTTTTTAAAASRRGSGGGPDEEDLRYVDLETVSDLAPFTHDSELRAESPFGFELAASSGKTFPLGAASHFERRAWLRALQRALDRIELARQLDPTEDDASSARPRSVGSVASDDDPWSASLARVNASSAAIDARADEVLKAQTAAFEAIADQDRIEALAEDGVDLADLGAVLRKVADKADEDLDARKRVLELGVNALRSLAARSPQTFPKVDDALLNGLPPPRGQNEKPSPPPSKPPAPPPPPLPEGPPPLPPKGPPPLPPKGPPPLPNTAAAAAAAASNSKSYAPPPRIPKKKPLLLPPTPEHEEAAHPPPPPEREEEAAPPKRVPPPMPAKPPPDAATAAAAAAASNKDPRLSKYARMLQMGIPRAAVENKMRAEGLDPSMVLGGDARAPRCRSIALSRRQAVAYGAPPRVEMRAWHWQPLRGDDAKKAAVWRGADDLAQLVDKDWVDVAFAKMAAPGRQPSRPDEATSSSSSRKSFVDPRKQQNCGIVLAKLKRPPRDIATAVFRGDARDLDAAQVEMLSHVKPSGDDFAAALEREDLDDVDEVKGVAAVEVFFRSAALVPAFGDRLDALALRHSLDAHARTLEAAVSDVERACFAAVESVELGIALSACLAVGNYVNGGTPRGGAEGFSLATLARVATTKGRDGSTLAHHVVRVVEKKDPEALDRLAKLRAFDRAAASSLPGAWDEAYKDLSAKLARLDATLADDAKAVETARVALEEYHNAKAGEPTTTSQNDDDDDDEEVEDEFVLEAADDDEPVQPLERVAFLNSMSPFAKAAKLRLDNLRKDRAKIDNLLVSTVVAFGETSSVPTTPAELFGDYLGAFVKGLLKVRTSSTSFRDVRSPTKPPNVRPTPQQQQPTRASAENLFDAFSEVQTSQASLINAFRRRQDEPLAAPAA</sequence>
<feature type="compositionally biased region" description="Pro residues" evidence="1">
    <location>
        <begin position="583"/>
        <end position="632"/>
    </location>
</feature>
<dbReference type="PROSITE" id="PS50003">
    <property type="entry name" value="PH_DOMAIN"/>
    <property type="match status" value="1"/>
</dbReference>
<feature type="region of interest" description="Disordered" evidence="1">
    <location>
        <begin position="1202"/>
        <end position="1229"/>
    </location>
</feature>
<feature type="compositionally biased region" description="Low complexity" evidence="1">
    <location>
        <begin position="365"/>
        <end position="377"/>
    </location>
</feature>
<name>A0AAD7UHA9_9STRA</name>
<dbReference type="Gene3D" id="1.20.58.2220">
    <property type="entry name" value="Formin, FH2 domain"/>
    <property type="match status" value="1"/>
</dbReference>
<dbReference type="InterPro" id="IPR016024">
    <property type="entry name" value="ARM-type_fold"/>
</dbReference>
<dbReference type="PANTHER" id="PTHR46345:SF8">
    <property type="entry name" value="FORMIN 3, ISOFORM B"/>
    <property type="match status" value="1"/>
</dbReference>
<protein>
    <recommendedName>
        <fullName evidence="6">Formin-like protein</fullName>
    </recommendedName>
</protein>
<dbReference type="InterPro" id="IPR042201">
    <property type="entry name" value="FH2_Formin_sf"/>
</dbReference>
<dbReference type="GO" id="GO:0030036">
    <property type="term" value="P:actin cytoskeleton organization"/>
    <property type="evidence" value="ECO:0007669"/>
    <property type="project" value="InterPro"/>
</dbReference>
<keyword evidence="5" id="KW-1185">Reference proteome</keyword>
<dbReference type="InterPro" id="IPR011989">
    <property type="entry name" value="ARM-like"/>
</dbReference>
<proteinExistence type="predicted"/>
<feature type="compositionally biased region" description="Low complexity" evidence="1">
    <location>
        <begin position="633"/>
        <end position="648"/>
    </location>
</feature>
<feature type="region of interest" description="Disordered" evidence="1">
    <location>
        <begin position="821"/>
        <end position="847"/>
    </location>
</feature>
<reference evidence="4" key="1">
    <citation type="submission" date="2023-01" db="EMBL/GenBank/DDBJ databases">
        <title>Metagenome sequencing of chrysophaentin producing Chrysophaeum taylorii.</title>
        <authorList>
            <person name="Davison J."/>
            <person name="Bewley C."/>
        </authorList>
    </citation>
    <scope>NUCLEOTIDE SEQUENCE</scope>
    <source>
        <strain evidence="4">NIES-1699</strain>
    </source>
</reference>
<feature type="region of interest" description="Disordered" evidence="1">
    <location>
        <begin position="1086"/>
        <end position="1110"/>
    </location>
</feature>
<dbReference type="PANTHER" id="PTHR46345">
    <property type="entry name" value="INVERTED FORMIN-2"/>
    <property type="match status" value="1"/>
</dbReference>
<feature type="domain" description="PH" evidence="2">
    <location>
        <begin position="298"/>
        <end position="448"/>
    </location>
</feature>
<dbReference type="InterPro" id="IPR011993">
    <property type="entry name" value="PH-like_dom_sf"/>
</dbReference>
<feature type="compositionally biased region" description="Pro residues" evidence="1">
    <location>
        <begin position="688"/>
        <end position="701"/>
    </location>
</feature>
<feature type="region of interest" description="Disordered" evidence="1">
    <location>
        <begin position="572"/>
        <end position="717"/>
    </location>
</feature>
<dbReference type="SMART" id="SM01140">
    <property type="entry name" value="Drf_GBD"/>
    <property type="match status" value="1"/>
</dbReference>
<feature type="region of interest" description="Disordered" evidence="1">
    <location>
        <begin position="343"/>
        <end position="387"/>
    </location>
</feature>